<proteinExistence type="predicted"/>
<dbReference type="SUPFAM" id="SSF50685">
    <property type="entry name" value="Barwin-like endoglucanases"/>
    <property type="match status" value="1"/>
</dbReference>
<dbReference type="CDD" id="cd22191">
    <property type="entry name" value="DPBB_RlpA_EXP_N-like"/>
    <property type="match status" value="1"/>
</dbReference>
<dbReference type="InterPro" id="IPR051477">
    <property type="entry name" value="Expansin_CellWall"/>
</dbReference>
<name>A0AAD5YBP4_9APHY</name>
<protein>
    <recommendedName>
        <fullName evidence="2">RlpA-like protein double-psi beta-barrel domain-containing protein</fullName>
    </recommendedName>
</protein>
<dbReference type="Pfam" id="PF03330">
    <property type="entry name" value="DPBB_1"/>
    <property type="match status" value="1"/>
</dbReference>
<feature type="domain" description="RlpA-like protein double-psi beta-barrel" evidence="2">
    <location>
        <begin position="26"/>
        <end position="74"/>
    </location>
</feature>
<gene>
    <name evidence="3" type="ORF">NLI96_g13219</name>
</gene>
<keyword evidence="4" id="KW-1185">Reference proteome</keyword>
<evidence type="ECO:0000259" key="2">
    <source>
        <dbReference type="Pfam" id="PF03330"/>
    </source>
</evidence>
<keyword evidence="1" id="KW-0732">Signal</keyword>
<dbReference type="InterPro" id="IPR009009">
    <property type="entry name" value="RlpA-like_DPBB"/>
</dbReference>
<dbReference type="PANTHER" id="PTHR31836">
    <property type="match status" value="1"/>
</dbReference>
<accession>A0AAD5YBP4</accession>
<reference evidence="3" key="1">
    <citation type="submission" date="2022-07" db="EMBL/GenBank/DDBJ databases">
        <title>Genome Sequence of Physisporinus lineatus.</title>
        <authorList>
            <person name="Buettner E."/>
        </authorList>
    </citation>
    <scope>NUCLEOTIDE SEQUENCE</scope>
    <source>
        <strain evidence="3">VT162</strain>
    </source>
</reference>
<sequence>MIAAIAHGFFDSFGGGYTNPNNAPICNKRVRATYQGKSVEVTLTDRCGGCVGEALDFSPAAFNKLADPSVGRIHNVEWQFI</sequence>
<comment type="caution">
    <text evidence="3">The sequence shown here is derived from an EMBL/GenBank/DDBJ whole genome shotgun (WGS) entry which is preliminary data.</text>
</comment>
<organism evidence="3 4">
    <name type="scientific">Meripilus lineatus</name>
    <dbReference type="NCBI Taxonomy" id="2056292"/>
    <lineage>
        <taxon>Eukaryota</taxon>
        <taxon>Fungi</taxon>
        <taxon>Dikarya</taxon>
        <taxon>Basidiomycota</taxon>
        <taxon>Agaricomycotina</taxon>
        <taxon>Agaricomycetes</taxon>
        <taxon>Polyporales</taxon>
        <taxon>Meripilaceae</taxon>
        <taxon>Meripilus</taxon>
    </lineage>
</organism>
<dbReference type="EMBL" id="JANAWD010001697">
    <property type="protein sequence ID" value="KAJ3472870.1"/>
    <property type="molecule type" value="Genomic_DNA"/>
</dbReference>
<dbReference type="InterPro" id="IPR036908">
    <property type="entry name" value="RlpA-like_sf"/>
</dbReference>
<dbReference type="PANTHER" id="PTHR31836:SF28">
    <property type="entry name" value="SRCR DOMAIN-CONTAINING PROTEIN-RELATED"/>
    <property type="match status" value="1"/>
</dbReference>
<evidence type="ECO:0000313" key="3">
    <source>
        <dbReference type="EMBL" id="KAJ3472870.1"/>
    </source>
</evidence>
<dbReference type="AlphaFoldDB" id="A0AAD5YBP4"/>
<evidence type="ECO:0000256" key="1">
    <source>
        <dbReference type="ARBA" id="ARBA00022729"/>
    </source>
</evidence>
<dbReference type="Gene3D" id="2.40.40.10">
    <property type="entry name" value="RlpA-like domain"/>
    <property type="match status" value="1"/>
</dbReference>
<dbReference type="Proteomes" id="UP001212997">
    <property type="component" value="Unassembled WGS sequence"/>
</dbReference>
<evidence type="ECO:0000313" key="4">
    <source>
        <dbReference type="Proteomes" id="UP001212997"/>
    </source>
</evidence>